<name>A0AAE0G766_9CHLO</name>
<feature type="compositionally biased region" description="Basic residues" evidence="1">
    <location>
        <begin position="20"/>
        <end position="31"/>
    </location>
</feature>
<gene>
    <name evidence="2" type="ORF">CYMTET_18864</name>
</gene>
<feature type="compositionally biased region" description="Basic and acidic residues" evidence="1">
    <location>
        <begin position="97"/>
        <end position="121"/>
    </location>
</feature>
<feature type="compositionally biased region" description="Acidic residues" evidence="1">
    <location>
        <begin position="85"/>
        <end position="96"/>
    </location>
</feature>
<dbReference type="AlphaFoldDB" id="A0AAE0G766"/>
<protein>
    <submittedName>
        <fullName evidence="2">Uncharacterized protein</fullName>
    </submittedName>
</protein>
<organism evidence="2 3">
    <name type="scientific">Cymbomonas tetramitiformis</name>
    <dbReference type="NCBI Taxonomy" id="36881"/>
    <lineage>
        <taxon>Eukaryota</taxon>
        <taxon>Viridiplantae</taxon>
        <taxon>Chlorophyta</taxon>
        <taxon>Pyramimonadophyceae</taxon>
        <taxon>Pyramimonadales</taxon>
        <taxon>Pyramimonadaceae</taxon>
        <taxon>Cymbomonas</taxon>
    </lineage>
</organism>
<feature type="region of interest" description="Disordered" evidence="1">
    <location>
        <begin position="1"/>
        <end position="121"/>
    </location>
</feature>
<evidence type="ECO:0000256" key="1">
    <source>
        <dbReference type="SAM" id="MobiDB-lite"/>
    </source>
</evidence>
<proteinExistence type="predicted"/>
<feature type="compositionally biased region" description="Basic and acidic residues" evidence="1">
    <location>
        <begin position="32"/>
        <end position="57"/>
    </location>
</feature>
<feature type="compositionally biased region" description="Basic and acidic residues" evidence="1">
    <location>
        <begin position="1"/>
        <end position="19"/>
    </location>
</feature>
<comment type="caution">
    <text evidence="2">The sequence shown here is derived from an EMBL/GenBank/DDBJ whole genome shotgun (WGS) entry which is preliminary data.</text>
</comment>
<accession>A0AAE0G766</accession>
<dbReference type="Proteomes" id="UP001190700">
    <property type="component" value="Unassembled WGS sequence"/>
</dbReference>
<evidence type="ECO:0000313" key="2">
    <source>
        <dbReference type="EMBL" id="KAK3272861.1"/>
    </source>
</evidence>
<dbReference type="EMBL" id="LGRX02008757">
    <property type="protein sequence ID" value="KAK3272861.1"/>
    <property type="molecule type" value="Genomic_DNA"/>
</dbReference>
<sequence>MYARGEATKRGPRGAEPRARKAGKRAKRKEGRKITSAEKEATEENAEKIAERTDKWTVQKRAKYTPQETSAALLPRWGAERWVTENEENPEDEAGGEDNRGGDGEAREVSIEEHDGERAGEATAHLEEMTWREVAEPPEGAQPTPYRGKIYLTEPMDERDVREDDLNILNWNIGGRRDAGYDICHMLEHQRRERKEEDIHIIVLTEVKTAHKDMLNRFRDMGYTAVGTEVADAVERKGAT</sequence>
<keyword evidence="3" id="KW-1185">Reference proteome</keyword>
<evidence type="ECO:0000313" key="3">
    <source>
        <dbReference type="Proteomes" id="UP001190700"/>
    </source>
</evidence>
<reference evidence="2 3" key="1">
    <citation type="journal article" date="2015" name="Genome Biol. Evol.">
        <title>Comparative Genomics of a Bacterivorous Green Alga Reveals Evolutionary Causalities and Consequences of Phago-Mixotrophic Mode of Nutrition.</title>
        <authorList>
            <person name="Burns J.A."/>
            <person name="Paasch A."/>
            <person name="Narechania A."/>
            <person name="Kim E."/>
        </authorList>
    </citation>
    <scope>NUCLEOTIDE SEQUENCE [LARGE SCALE GENOMIC DNA]</scope>
    <source>
        <strain evidence="2 3">PLY_AMNH</strain>
    </source>
</reference>